<evidence type="ECO:0000259" key="4">
    <source>
        <dbReference type="PROSITE" id="PS51084"/>
    </source>
</evidence>
<proteinExistence type="predicted"/>
<organism evidence="5 6">
    <name type="scientific">Xylanimonas allomyrinae</name>
    <dbReference type="NCBI Taxonomy" id="2509459"/>
    <lineage>
        <taxon>Bacteria</taxon>
        <taxon>Bacillati</taxon>
        <taxon>Actinomycetota</taxon>
        <taxon>Actinomycetes</taxon>
        <taxon>Micrococcales</taxon>
        <taxon>Promicromonosporaceae</taxon>
        <taxon>Xylanimonas</taxon>
    </lineage>
</organism>
<dbReference type="PRINTS" id="PR00332">
    <property type="entry name" value="HISTRIAD"/>
</dbReference>
<evidence type="ECO:0000313" key="6">
    <source>
        <dbReference type="Proteomes" id="UP000291758"/>
    </source>
</evidence>
<accession>A0A4V0YE57</accession>
<keyword evidence="6" id="KW-1185">Reference proteome</keyword>
<feature type="short sequence motif" description="Histidine triad motif" evidence="2 3">
    <location>
        <begin position="103"/>
        <end position="107"/>
    </location>
</feature>
<protein>
    <submittedName>
        <fullName evidence="5">HIT domain-containing protein</fullName>
    </submittedName>
</protein>
<dbReference type="InterPro" id="IPR011146">
    <property type="entry name" value="HIT-like"/>
</dbReference>
<dbReference type="InterPro" id="IPR001310">
    <property type="entry name" value="Histidine_triad_HIT"/>
</dbReference>
<dbReference type="PROSITE" id="PS51084">
    <property type="entry name" value="HIT_2"/>
    <property type="match status" value="1"/>
</dbReference>
<dbReference type="InterPro" id="IPR036265">
    <property type="entry name" value="HIT-like_sf"/>
</dbReference>
<dbReference type="SUPFAM" id="SSF54197">
    <property type="entry name" value="HIT-like"/>
    <property type="match status" value="1"/>
</dbReference>
<reference evidence="5 6" key="1">
    <citation type="submission" date="2019-01" db="EMBL/GenBank/DDBJ databases">
        <title>Genome sequencing of strain 2JSPR-7.</title>
        <authorList>
            <person name="Heo J."/>
            <person name="Kim S.-J."/>
            <person name="Kim J.-S."/>
            <person name="Hong S.-B."/>
            <person name="Kwon S.-W."/>
        </authorList>
    </citation>
    <scope>NUCLEOTIDE SEQUENCE [LARGE SCALE GENOMIC DNA]</scope>
    <source>
        <strain evidence="5 6">2JSPR-7</strain>
    </source>
</reference>
<dbReference type="Proteomes" id="UP000291758">
    <property type="component" value="Chromosome"/>
</dbReference>
<dbReference type="KEGG" id="xyl:ET495_07105"/>
<dbReference type="OrthoDB" id="9784774at2"/>
<gene>
    <name evidence="5" type="ORF">ET495_07105</name>
</gene>
<sequence>MTNAPAASANCLFCKIVAGDVPADVVASSERVLAFRDIDPKAPLHVLVVPKAHHGDVSVLAAADPSLLAEVVATADEVATELADGQYRLIFNSGPRAGQSVFHVHGHVVGGARLGWTPA</sequence>
<dbReference type="GO" id="GO:0003824">
    <property type="term" value="F:catalytic activity"/>
    <property type="evidence" value="ECO:0007669"/>
    <property type="project" value="InterPro"/>
</dbReference>
<evidence type="ECO:0000256" key="2">
    <source>
        <dbReference type="PIRSR" id="PIRSR601310-3"/>
    </source>
</evidence>
<dbReference type="EMBL" id="CP035495">
    <property type="protein sequence ID" value="QAY63051.1"/>
    <property type="molecule type" value="Genomic_DNA"/>
</dbReference>
<name>A0A4V0YE57_9MICO</name>
<evidence type="ECO:0000313" key="5">
    <source>
        <dbReference type="EMBL" id="QAY63051.1"/>
    </source>
</evidence>
<feature type="active site" description="Tele-AMP-histidine intermediate" evidence="1">
    <location>
        <position position="105"/>
    </location>
</feature>
<dbReference type="RefSeq" id="WP_129203786.1">
    <property type="nucleotide sequence ID" value="NZ_CP035495.1"/>
</dbReference>
<dbReference type="AlphaFoldDB" id="A0A4V0YE57"/>
<feature type="domain" description="HIT" evidence="4">
    <location>
        <begin position="12"/>
        <end position="119"/>
    </location>
</feature>
<dbReference type="Pfam" id="PF01230">
    <property type="entry name" value="HIT"/>
    <property type="match status" value="1"/>
</dbReference>
<dbReference type="PANTHER" id="PTHR23089">
    <property type="entry name" value="HISTIDINE TRIAD HIT PROTEIN"/>
    <property type="match status" value="1"/>
</dbReference>
<evidence type="ECO:0000256" key="1">
    <source>
        <dbReference type="PIRSR" id="PIRSR601310-1"/>
    </source>
</evidence>
<dbReference type="Gene3D" id="3.30.428.10">
    <property type="entry name" value="HIT-like"/>
    <property type="match status" value="1"/>
</dbReference>
<evidence type="ECO:0000256" key="3">
    <source>
        <dbReference type="PROSITE-ProRule" id="PRU00464"/>
    </source>
</evidence>